<feature type="compositionally biased region" description="Acidic residues" evidence="2">
    <location>
        <begin position="370"/>
        <end position="388"/>
    </location>
</feature>
<proteinExistence type="predicted"/>
<keyword evidence="5" id="KW-1185">Reference proteome</keyword>
<dbReference type="PANTHER" id="PTHR16121">
    <property type="entry name" value="CAP-SPECIFIC MRNA (NUCLEOSIDE-2'-O-)-METHYLTRANSFERASE 1-RELATED"/>
    <property type="match status" value="1"/>
</dbReference>
<feature type="domain" description="Ribosomal RNA methyltransferase FtsJ" evidence="3">
    <location>
        <begin position="541"/>
        <end position="632"/>
    </location>
</feature>
<evidence type="ECO:0000313" key="4">
    <source>
        <dbReference type="EMBL" id="KAL3827178.1"/>
    </source>
</evidence>
<keyword evidence="1" id="KW-0808">Transferase</keyword>
<keyword evidence="1" id="KW-0949">S-adenosyl-L-methionine</keyword>
<dbReference type="AlphaFoldDB" id="A0ABD3SSD9"/>
<keyword evidence="1" id="KW-0506">mRNA capping</keyword>
<dbReference type="GO" id="GO:0006370">
    <property type="term" value="P:7-methylguanosine mRNA capping"/>
    <property type="evidence" value="ECO:0007669"/>
    <property type="project" value="UniProtKB-UniRule"/>
</dbReference>
<evidence type="ECO:0000256" key="1">
    <source>
        <dbReference type="RuleBase" id="RU368012"/>
    </source>
</evidence>
<evidence type="ECO:0000313" key="5">
    <source>
        <dbReference type="Proteomes" id="UP001530377"/>
    </source>
</evidence>
<evidence type="ECO:0000256" key="2">
    <source>
        <dbReference type="SAM" id="MobiDB-lite"/>
    </source>
</evidence>
<gene>
    <name evidence="4" type="ORF">ACHAXA_006733</name>
</gene>
<protein>
    <recommendedName>
        <fullName evidence="1">Cap-specific mRNA (nucleoside-2'-O-)-methyltransferase 1</fullName>
        <ecNumber evidence="1">2.1.1.57</ecNumber>
    </recommendedName>
    <alternativeName>
        <fullName evidence="1">Cap1 2'O-ribose methyltransferase 1</fullName>
    </alternativeName>
</protein>
<dbReference type="GO" id="GO:0005634">
    <property type="term" value="C:nucleus"/>
    <property type="evidence" value="ECO:0007669"/>
    <property type="project" value="UniProtKB-SubCell"/>
</dbReference>
<feature type="region of interest" description="Disordered" evidence="2">
    <location>
        <begin position="1"/>
        <end position="77"/>
    </location>
</feature>
<keyword evidence="1" id="KW-0507">mRNA processing</keyword>
<comment type="caution">
    <text evidence="4">The sequence shown here is derived from an EMBL/GenBank/DDBJ whole genome shotgun (WGS) entry which is preliminary data.</text>
</comment>
<dbReference type="InterPro" id="IPR050851">
    <property type="entry name" value="mRNA_Cap_2O-Ribose_MeTrfase"/>
</dbReference>
<feature type="compositionally biased region" description="Acidic residues" evidence="2">
    <location>
        <begin position="295"/>
        <end position="312"/>
    </location>
</feature>
<accession>A0ABD3SSD9</accession>
<dbReference type="GO" id="GO:0016556">
    <property type="term" value="P:mRNA modification"/>
    <property type="evidence" value="ECO:0007669"/>
    <property type="project" value="UniProtKB-UniRule"/>
</dbReference>
<comment type="function">
    <text evidence="1">S-adenosyl-L-methionine-dependent methyltransferase that mediates RNA cap1 2'-O-ribose methylation to the 5'-cap structure of RNAs. Methylates the ribose of the first nucleotide of a m(7)GpppG-capped mRNA to produce m(7)GpppNmp (cap1).</text>
</comment>
<name>A0ABD3SSD9_9STRA</name>
<dbReference type="Gene3D" id="3.40.50.12760">
    <property type="match status" value="1"/>
</dbReference>
<feature type="region of interest" description="Disordered" evidence="2">
    <location>
        <begin position="365"/>
        <end position="415"/>
    </location>
</feature>
<keyword evidence="1" id="KW-0489">Methyltransferase</keyword>
<feature type="region of interest" description="Disordered" evidence="2">
    <location>
        <begin position="95"/>
        <end position="126"/>
    </location>
</feature>
<dbReference type="Proteomes" id="UP001530377">
    <property type="component" value="Unassembled WGS sequence"/>
</dbReference>
<dbReference type="PANTHER" id="PTHR16121:SF0">
    <property type="entry name" value="CAP-SPECIFIC MRNA (NUCLEOSIDE-2'-O-)-METHYLTRANSFERASE 1"/>
    <property type="match status" value="1"/>
</dbReference>
<dbReference type="InterPro" id="IPR002877">
    <property type="entry name" value="RNA_MeTrfase_FtsJ_dom"/>
</dbReference>
<keyword evidence="1" id="KW-0539">Nucleus</keyword>
<feature type="region of interest" description="Disordered" evidence="2">
    <location>
        <begin position="513"/>
        <end position="538"/>
    </location>
</feature>
<reference evidence="4 5" key="1">
    <citation type="submission" date="2024-10" db="EMBL/GenBank/DDBJ databases">
        <title>Updated reference genomes for cyclostephanoid diatoms.</title>
        <authorList>
            <person name="Roberts W.R."/>
            <person name="Alverson A.J."/>
        </authorList>
    </citation>
    <scope>NUCLEOTIDE SEQUENCE [LARGE SCALE GENOMIC DNA]</scope>
    <source>
        <strain evidence="4 5">AJA228-03</strain>
    </source>
</reference>
<comment type="catalytic activity">
    <reaction evidence="1">
        <text>a 5'-end (N(7)-methyl 5'-triphosphoguanosine)-ribonucleoside in mRNA + S-adenosyl-L-methionine = a 5'-end (N(7)-methyl 5'-triphosphoguanosine)-(2'-O-methyl-ribonucleoside) in mRNA + S-adenosyl-L-homocysteine + H(+)</text>
        <dbReference type="Rhea" id="RHEA:67020"/>
        <dbReference type="Rhea" id="RHEA-COMP:17167"/>
        <dbReference type="Rhea" id="RHEA-COMP:17168"/>
        <dbReference type="ChEBI" id="CHEBI:15378"/>
        <dbReference type="ChEBI" id="CHEBI:57856"/>
        <dbReference type="ChEBI" id="CHEBI:59789"/>
        <dbReference type="ChEBI" id="CHEBI:156461"/>
        <dbReference type="ChEBI" id="CHEBI:167609"/>
        <dbReference type="EC" id="2.1.1.57"/>
    </reaction>
</comment>
<feature type="region of interest" description="Disordered" evidence="2">
    <location>
        <begin position="295"/>
        <end position="329"/>
    </location>
</feature>
<comment type="subcellular location">
    <subcellularLocation>
        <location evidence="1">Nucleus</location>
    </subcellularLocation>
</comment>
<dbReference type="InterPro" id="IPR029063">
    <property type="entry name" value="SAM-dependent_MTases_sf"/>
</dbReference>
<organism evidence="4 5">
    <name type="scientific">Cyclostephanos tholiformis</name>
    <dbReference type="NCBI Taxonomy" id="382380"/>
    <lineage>
        <taxon>Eukaryota</taxon>
        <taxon>Sar</taxon>
        <taxon>Stramenopiles</taxon>
        <taxon>Ochrophyta</taxon>
        <taxon>Bacillariophyta</taxon>
        <taxon>Coscinodiscophyceae</taxon>
        <taxon>Thalassiosirophycidae</taxon>
        <taxon>Stephanodiscales</taxon>
        <taxon>Stephanodiscaceae</taxon>
        <taxon>Cyclostephanos</taxon>
    </lineage>
</organism>
<dbReference type="EMBL" id="JALLPB020000007">
    <property type="protein sequence ID" value="KAL3827178.1"/>
    <property type="molecule type" value="Genomic_DNA"/>
</dbReference>
<evidence type="ECO:0000259" key="3">
    <source>
        <dbReference type="Pfam" id="PF01728"/>
    </source>
</evidence>
<feature type="compositionally biased region" description="Basic residues" evidence="2">
    <location>
        <begin position="1"/>
        <end position="10"/>
    </location>
</feature>
<dbReference type="GO" id="GO:0004483">
    <property type="term" value="F:methyltransferase cap1 activity"/>
    <property type="evidence" value="ECO:0007669"/>
    <property type="project" value="UniProtKB-UniRule"/>
</dbReference>
<dbReference type="GO" id="GO:0032259">
    <property type="term" value="P:methylation"/>
    <property type="evidence" value="ECO:0007669"/>
    <property type="project" value="UniProtKB-KW"/>
</dbReference>
<sequence>MGRRKKRQRSGRYDTIAAPSTAASIDGEDDDTSQQRVACYRTEEYGTTTQDHESTAPGRRRGRRGRGDNIQPPVVFRSSWFQERPTWIYRRHCHRGDGESSSSSRGRRQQRDASSLDGDHRADDDACDDTIATTMTRSPSPTCEEILSSLDRIKRMLMPSAEACALAINSRRRRRSGGGDEDAITATTTTPMREFRLARSACNPYESLGIMIEVDDASSRGGVGGEGDHRGRLDGRRRRTTGTSAFGGHGRRRRIPTRGEGGGRGLYQFVNRSAIKLANIDALLGFILTSGVSEVEEEQEQEQEQEEREDDEGCKKSTTTRNDSRQRRRRLSHRPFVFVDLCGAPGGFSEYVLYRLMHPASPIRRADDTTAADDDDCDDDDDGDDNDESPSQQQQQQKRGEGGRGNGIRASSSSTMECVNDNPVCYGFGMSLEGRNGDGRGIRWDLDHLRRFIHFLRTAKYDPSDVDDDVDVARDPGTTSCCYRVCRGADGSGSVYVWDNVLRLQREIQTTLVVPPPEKDADSSSSRGSRCDKHDDDDNPLADLVVADGGFDAQRDAVDQESMAHKLVVSQTAAALALLRSGGIFVLKLFGSRGEGTRRMLTELYFMFDRMTFLKPISSRPASAERYLVCCGYAGPRPGWDGLAWREQMMLEESPDSRGAAREESSQLELLMNSIDGEMAKLNLDACRSIVNYLNDKRKFVERGDFSWNTQRFRLDPRQYEEVWQLR</sequence>
<dbReference type="EC" id="2.1.1.57" evidence="1"/>
<dbReference type="Pfam" id="PF01728">
    <property type="entry name" value="FtsJ"/>
    <property type="match status" value="1"/>
</dbReference>
<dbReference type="GO" id="GO:0003676">
    <property type="term" value="F:nucleic acid binding"/>
    <property type="evidence" value="ECO:0007669"/>
    <property type="project" value="UniProtKB-UniRule"/>
</dbReference>
<dbReference type="SUPFAM" id="SSF53335">
    <property type="entry name" value="S-adenosyl-L-methionine-dependent methyltransferases"/>
    <property type="match status" value="1"/>
</dbReference>
<feature type="region of interest" description="Disordered" evidence="2">
    <location>
        <begin position="219"/>
        <end position="261"/>
    </location>
</feature>